<evidence type="ECO:0000256" key="4">
    <source>
        <dbReference type="ARBA" id="ARBA00022679"/>
    </source>
</evidence>
<feature type="transmembrane region" description="Helical" evidence="9">
    <location>
        <begin position="43"/>
        <end position="68"/>
    </location>
</feature>
<dbReference type="InterPro" id="IPR011712">
    <property type="entry name" value="Sig_transdc_His_kin_sub3_dim/P"/>
</dbReference>
<dbReference type="Gene3D" id="3.30.565.10">
    <property type="entry name" value="Histidine kinase-like ATPase, C-terminal domain"/>
    <property type="match status" value="1"/>
</dbReference>
<dbReference type="SUPFAM" id="SSF55874">
    <property type="entry name" value="ATPase domain of HSP90 chaperone/DNA topoisomerase II/histidine kinase"/>
    <property type="match status" value="1"/>
</dbReference>
<evidence type="ECO:0000256" key="5">
    <source>
        <dbReference type="ARBA" id="ARBA00022741"/>
    </source>
</evidence>
<dbReference type="InterPro" id="IPR050482">
    <property type="entry name" value="Sensor_HK_TwoCompSys"/>
</dbReference>
<keyword evidence="5" id="KW-0547">Nucleotide-binding</keyword>
<evidence type="ECO:0000256" key="6">
    <source>
        <dbReference type="ARBA" id="ARBA00022777"/>
    </source>
</evidence>
<keyword evidence="9" id="KW-0472">Membrane</keyword>
<proteinExistence type="predicted"/>
<dbReference type="PANTHER" id="PTHR24421:SF10">
    <property type="entry name" value="NITRATE_NITRITE SENSOR PROTEIN NARQ"/>
    <property type="match status" value="1"/>
</dbReference>
<feature type="transmembrane region" description="Helical" evidence="9">
    <location>
        <begin position="146"/>
        <end position="165"/>
    </location>
</feature>
<sequence length="405" mass="46375">MDAEIKGKIRRQFFKHSRYAILLWLVIVYMFSLYLAGPNMKKIALSSFMAGFFMFGQLFLLVFANWLVRIKQGTLFFSLQILTTIVMALMITDHTARSSWLVGFVPVLIIEEMALSGQIERHFSPLFLMYTTVILILGITDHSLGHLFLLLEAIVAIWFIARYYYTTTYMRIFQSIQLKQVNNELNEAYHEVARLTAEAIRQKMARELHDTITQDLVGINLQLTAVKMYLDSNQLAQATTKLDLVQKMTQTAITESRETITKYRQLPDQQMTTSLKYKLLEKTQLLQAKYNLQTTLVVPEEIKLGGELLIDVIRMVNEALMNVIKHADTDQAKVSAHIVNDRLVIAVYNNGKVFVNAPSYRRGHYGLIGMRERAQQHGGDLKILSTPDEGTTVMIEVKICGHEND</sequence>
<dbReference type="Proteomes" id="UP001597104">
    <property type="component" value="Unassembled WGS sequence"/>
</dbReference>
<keyword evidence="6 11" id="KW-0418">Kinase</keyword>
<protein>
    <recommendedName>
        <fullName evidence="2">histidine kinase</fullName>
        <ecNumber evidence="2">2.7.13.3</ecNumber>
    </recommendedName>
</protein>
<dbReference type="GO" id="GO:0016301">
    <property type="term" value="F:kinase activity"/>
    <property type="evidence" value="ECO:0007669"/>
    <property type="project" value="UniProtKB-KW"/>
</dbReference>
<dbReference type="EC" id="2.7.13.3" evidence="2"/>
<feature type="transmembrane region" description="Helical" evidence="9">
    <location>
        <begin position="20"/>
        <end position="37"/>
    </location>
</feature>
<dbReference type="Gene3D" id="1.20.5.1930">
    <property type="match status" value="1"/>
</dbReference>
<keyword evidence="9" id="KW-1133">Transmembrane helix</keyword>
<comment type="catalytic activity">
    <reaction evidence="1">
        <text>ATP + protein L-histidine = ADP + protein N-phospho-L-histidine.</text>
        <dbReference type="EC" id="2.7.13.3"/>
    </reaction>
</comment>
<evidence type="ECO:0000259" key="10">
    <source>
        <dbReference type="SMART" id="SM00387"/>
    </source>
</evidence>
<dbReference type="Pfam" id="PF07730">
    <property type="entry name" value="HisKA_3"/>
    <property type="match status" value="1"/>
</dbReference>
<comment type="caution">
    <text evidence="11">The sequence shown here is derived from an EMBL/GenBank/DDBJ whole genome shotgun (WGS) entry which is preliminary data.</text>
</comment>
<dbReference type="EMBL" id="JBHTIO010000060">
    <property type="protein sequence ID" value="MFD0898682.1"/>
    <property type="molecule type" value="Genomic_DNA"/>
</dbReference>
<feature type="domain" description="Histidine kinase/HSP90-like ATPase" evidence="10">
    <location>
        <begin position="307"/>
        <end position="401"/>
    </location>
</feature>
<evidence type="ECO:0000256" key="2">
    <source>
        <dbReference type="ARBA" id="ARBA00012438"/>
    </source>
</evidence>
<feature type="transmembrane region" description="Helical" evidence="9">
    <location>
        <begin position="75"/>
        <end position="92"/>
    </location>
</feature>
<evidence type="ECO:0000313" key="12">
    <source>
        <dbReference type="Proteomes" id="UP001597104"/>
    </source>
</evidence>
<keyword evidence="8" id="KW-0902">Two-component regulatory system</keyword>
<evidence type="ECO:0000256" key="7">
    <source>
        <dbReference type="ARBA" id="ARBA00022840"/>
    </source>
</evidence>
<organism evidence="11 12">
    <name type="scientific">Loigolactobacillus binensis</name>
    <dbReference type="NCBI Taxonomy" id="2559922"/>
    <lineage>
        <taxon>Bacteria</taxon>
        <taxon>Bacillati</taxon>
        <taxon>Bacillota</taxon>
        <taxon>Bacilli</taxon>
        <taxon>Lactobacillales</taxon>
        <taxon>Lactobacillaceae</taxon>
        <taxon>Loigolactobacillus</taxon>
    </lineage>
</organism>
<evidence type="ECO:0000313" key="11">
    <source>
        <dbReference type="EMBL" id="MFD0898682.1"/>
    </source>
</evidence>
<evidence type="ECO:0000256" key="8">
    <source>
        <dbReference type="ARBA" id="ARBA00023012"/>
    </source>
</evidence>
<dbReference type="InterPro" id="IPR036890">
    <property type="entry name" value="HATPase_C_sf"/>
</dbReference>
<dbReference type="InterPro" id="IPR003594">
    <property type="entry name" value="HATPase_dom"/>
</dbReference>
<accession>A0ABW3EGZ1</accession>
<keyword evidence="7" id="KW-0067">ATP-binding</keyword>
<keyword evidence="12" id="KW-1185">Reference proteome</keyword>
<keyword evidence="3" id="KW-0597">Phosphoprotein</keyword>
<evidence type="ECO:0000256" key="9">
    <source>
        <dbReference type="SAM" id="Phobius"/>
    </source>
</evidence>
<keyword evidence="4" id="KW-0808">Transferase</keyword>
<feature type="transmembrane region" description="Helical" evidence="9">
    <location>
        <begin position="122"/>
        <end position="140"/>
    </location>
</feature>
<keyword evidence="9" id="KW-0812">Transmembrane</keyword>
<dbReference type="RefSeq" id="WP_137638330.1">
    <property type="nucleotide sequence ID" value="NZ_BJDN01000022.1"/>
</dbReference>
<evidence type="ECO:0000256" key="3">
    <source>
        <dbReference type="ARBA" id="ARBA00022553"/>
    </source>
</evidence>
<gene>
    <name evidence="11" type="ORF">ACFQZ7_13250</name>
</gene>
<dbReference type="SMART" id="SM00387">
    <property type="entry name" value="HATPase_c"/>
    <property type="match status" value="1"/>
</dbReference>
<dbReference type="CDD" id="cd16917">
    <property type="entry name" value="HATPase_UhpB-NarQ-NarX-like"/>
    <property type="match status" value="1"/>
</dbReference>
<name>A0ABW3EGZ1_9LACO</name>
<reference evidence="12" key="1">
    <citation type="journal article" date="2019" name="Int. J. Syst. Evol. Microbiol.">
        <title>The Global Catalogue of Microorganisms (GCM) 10K type strain sequencing project: providing services to taxonomists for standard genome sequencing and annotation.</title>
        <authorList>
            <consortium name="The Broad Institute Genomics Platform"/>
            <consortium name="The Broad Institute Genome Sequencing Center for Infectious Disease"/>
            <person name="Wu L."/>
            <person name="Ma J."/>
        </authorList>
    </citation>
    <scope>NUCLEOTIDE SEQUENCE [LARGE SCALE GENOMIC DNA]</scope>
    <source>
        <strain evidence="12">CCM 8925</strain>
    </source>
</reference>
<dbReference type="Pfam" id="PF02518">
    <property type="entry name" value="HATPase_c"/>
    <property type="match status" value="1"/>
</dbReference>
<evidence type="ECO:0000256" key="1">
    <source>
        <dbReference type="ARBA" id="ARBA00000085"/>
    </source>
</evidence>
<dbReference type="PANTHER" id="PTHR24421">
    <property type="entry name" value="NITRATE/NITRITE SENSOR PROTEIN NARX-RELATED"/>
    <property type="match status" value="1"/>
</dbReference>